<gene>
    <name evidence="7" type="ORF">H8E19_11025</name>
</gene>
<keyword evidence="5" id="KW-0067">ATP-binding</keyword>
<evidence type="ECO:0000256" key="4">
    <source>
        <dbReference type="ARBA" id="ARBA00022741"/>
    </source>
</evidence>
<dbReference type="EMBL" id="JACNJD010000245">
    <property type="protein sequence ID" value="MBC8177925.1"/>
    <property type="molecule type" value="Genomic_DNA"/>
</dbReference>
<proteinExistence type="inferred from homology"/>
<dbReference type="InterPro" id="IPR050338">
    <property type="entry name" value="DisA"/>
</dbReference>
<comment type="caution">
    <text evidence="7">The sequence shown here is derived from an EMBL/GenBank/DDBJ whole genome shotgun (WGS) entry which is preliminary data.</text>
</comment>
<sequence>MMMSRTNNSIRPPRSDEDLARMVVSVAKATQVDGIICVTETGALAQHLYRLSGEFRVIATTTNSETYDTLTKAGLEVIPLPLHTADKYTQIRHAISVVLQSSSVSIGDLVVCAIGHDVYQEEGNLVVLTEMEASIEKLAVSDLIKLTDGIQPKVLEAAVTVACKIGLAAQRGKRIGAIFMLGDSLNVLEGSKQLIPNPFQGHDKENRMLTNPDIHDALVELSKLDGAFVVRGDGFIQAAGVFLTSPPTKTELVSGLGARHAAAAAVTMHTSATAIVVSATDGQVRAFSGGKLVLQIDPEIAHGHISMNE</sequence>
<dbReference type="InterPro" id="IPR036888">
    <property type="entry name" value="DNA_integrity_DisA_N_sf"/>
</dbReference>
<accession>A0A8J6N184</accession>
<evidence type="ECO:0000259" key="6">
    <source>
        <dbReference type="PROSITE" id="PS51794"/>
    </source>
</evidence>
<dbReference type="GO" id="GO:0005524">
    <property type="term" value="F:ATP binding"/>
    <property type="evidence" value="ECO:0007669"/>
    <property type="project" value="UniProtKB-KW"/>
</dbReference>
<dbReference type="InterPro" id="IPR036918">
    <property type="entry name" value="Pyrv_Knase_C_sf"/>
</dbReference>
<evidence type="ECO:0000313" key="8">
    <source>
        <dbReference type="Proteomes" id="UP000650524"/>
    </source>
</evidence>
<dbReference type="SUPFAM" id="SSF52935">
    <property type="entry name" value="PK C-terminal domain-like"/>
    <property type="match status" value="1"/>
</dbReference>
<dbReference type="GO" id="GO:0106408">
    <property type="term" value="F:diadenylate cyclase activity"/>
    <property type="evidence" value="ECO:0007669"/>
    <property type="project" value="UniProtKB-EC"/>
</dbReference>
<keyword evidence="2" id="KW-0808">Transferase</keyword>
<dbReference type="Pfam" id="PF02887">
    <property type="entry name" value="PK_C"/>
    <property type="match status" value="1"/>
</dbReference>
<dbReference type="PANTHER" id="PTHR34185:SF1">
    <property type="entry name" value="DIADENYLATE CYCLASE"/>
    <property type="match status" value="1"/>
</dbReference>
<evidence type="ECO:0000313" key="7">
    <source>
        <dbReference type="EMBL" id="MBC8177925.1"/>
    </source>
</evidence>
<evidence type="ECO:0000256" key="3">
    <source>
        <dbReference type="ARBA" id="ARBA00022695"/>
    </source>
</evidence>
<reference evidence="7 8" key="1">
    <citation type="submission" date="2020-08" db="EMBL/GenBank/DDBJ databases">
        <title>Bridging the membrane lipid divide: bacteria of the FCB group superphylum have the potential to synthesize archaeal ether lipids.</title>
        <authorList>
            <person name="Villanueva L."/>
            <person name="Von Meijenfeldt F.A.B."/>
            <person name="Westbye A.B."/>
            <person name="Yadav S."/>
            <person name="Hopmans E.C."/>
            <person name="Dutilh B.E."/>
            <person name="Sinninghe Damste J.S."/>
        </authorList>
    </citation>
    <scope>NUCLEOTIDE SEQUENCE [LARGE SCALE GENOMIC DNA]</scope>
    <source>
        <strain evidence="7">NIOZ-UU27</strain>
    </source>
</reference>
<evidence type="ECO:0000256" key="1">
    <source>
        <dbReference type="ARBA" id="ARBA00000877"/>
    </source>
</evidence>
<dbReference type="Proteomes" id="UP000650524">
    <property type="component" value="Unassembled WGS sequence"/>
</dbReference>
<dbReference type="InterPro" id="IPR014499">
    <property type="entry name" value="DAC_DacZ"/>
</dbReference>
<dbReference type="PROSITE" id="PS51794">
    <property type="entry name" value="DAC"/>
    <property type="match status" value="1"/>
</dbReference>
<evidence type="ECO:0000256" key="5">
    <source>
        <dbReference type="ARBA" id="ARBA00022840"/>
    </source>
</evidence>
<organism evidence="7 8">
    <name type="scientific">Candidatus Desulfacyla euxinica</name>
    <dbReference type="NCBI Taxonomy" id="2841693"/>
    <lineage>
        <taxon>Bacteria</taxon>
        <taxon>Deltaproteobacteria</taxon>
        <taxon>Candidatus Desulfacyla</taxon>
    </lineage>
</organism>
<dbReference type="AlphaFoldDB" id="A0A8J6N184"/>
<dbReference type="SUPFAM" id="SSF143597">
    <property type="entry name" value="YojJ-like"/>
    <property type="match status" value="1"/>
</dbReference>
<dbReference type="GO" id="GO:0004016">
    <property type="term" value="F:adenylate cyclase activity"/>
    <property type="evidence" value="ECO:0007669"/>
    <property type="project" value="TreeGrafter"/>
</dbReference>
<dbReference type="Gene3D" id="3.40.1380.20">
    <property type="entry name" value="Pyruvate kinase, C-terminal domain"/>
    <property type="match status" value="1"/>
</dbReference>
<feature type="domain" description="DAC" evidence="6">
    <location>
        <begin position="128"/>
        <end position="298"/>
    </location>
</feature>
<dbReference type="Pfam" id="PF02457">
    <property type="entry name" value="DAC"/>
    <property type="match status" value="1"/>
</dbReference>
<name>A0A8J6N184_9DELT</name>
<comment type="catalytic activity">
    <reaction evidence="1">
        <text>2 ATP = 3',3'-c-di-AMP + 2 diphosphate</text>
        <dbReference type="Rhea" id="RHEA:35655"/>
        <dbReference type="ChEBI" id="CHEBI:30616"/>
        <dbReference type="ChEBI" id="CHEBI:33019"/>
        <dbReference type="ChEBI" id="CHEBI:71500"/>
        <dbReference type="EC" id="2.7.7.85"/>
    </reaction>
</comment>
<dbReference type="HAMAP" id="MF_00840">
    <property type="entry name" value="DacZ"/>
    <property type="match status" value="1"/>
</dbReference>
<evidence type="ECO:0000256" key="2">
    <source>
        <dbReference type="ARBA" id="ARBA00022679"/>
    </source>
</evidence>
<keyword evidence="3" id="KW-0548">Nucleotidyltransferase</keyword>
<keyword evidence="4" id="KW-0547">Nucleotide-binding</keyword>
<dbReference type="InterPro" id="IPR015795">
    <property type="entry name" value="Pyrv_Knase_C"/>
</dbReference>
<dbReference type="Gene3D" id="3.40.1700.10">
    <property type="entry name" value="DNA integrity scanning protein, DisA, N-terminal domain"/>
    <property type="match status" value="1"/>
</dbReference>
<dbReference type="PANTHER" id="PTHR34185">
    <property type="entry name" value="DIADENYLATE CYCLASE"/>
    <property type="match status" value="1"/>
</dbReference>
<dbReference type="InterPro" id="IPR003390">
    <property type="entry name" value="DNA_integrity_scan_DisA_N"/>
</dbReference>
<protein>
    <submittedName>
        <fullName evidence="7">DNA integrity scanning protein DisA nucleotide-binding domain protein</fullName>
    </submittedName>
</protein>